<dbReference type="Proteomes" id="UP000805649">
    <property type="component" value="Unassembled WGS sequence"/>
</dbReference>
<organism evidence="1 2">
    <name type="scientific">Colletotrichum truncatum</name>
    <name type="common">Anthracnose fungus</name>
    <name type="synonym">Colletotrichum capsici</name>
    <dbReference type="NCBI Taxonomy" id="5467"/>
    <lineage>
        <taxon>Eukaryota</taxon>
        <taxon>Fungi</taxon>
        <taxon>Dikarya</taxon>
        <taxon>Ascomycota</taxon>
        <taxon>Pezizomycotina</taxon>
        <taxon>Sordariomycetes</taxon>
        <taxon>Hypocreomycetidae</taxon>
        <taxon>Glomerellales</taxon>
        <taxon>Glomerellaceae</taxon>
        <taxon>Colletotrichum</taxon>
        <taxon>Colletotrichum truncatum species complex</taxon>
    </lineage>
</organism>
<evidence type="ECO:0000313" key="1">
    <source>
        <dbReference type="EMBL" id="KAL0932771.1"/>
    </source>
</evidence>
<sequence>MFTFRPWILPWIALSTMASKIANDSLPLPSQLVAQVPGAWFENLAVRSNGNILITSCYQPNASVYELSNPRAESASLQLRFTIQTVNGLLGITETFPDVFAFVGSNISFTAGGERGAAALWTINFNEELSPSPRLIAHLPDAILLNGATSVPQNPQIVLVADSIRGLVWRVDITSGAVSIGAEVPEMGADQSKGPVTAINGLKIHDGYLWWSSLVEKALYRIKITDEGRAVCGASAEKMASLPASAADDLTFGPNGESIAWVATNRGNKIVAVNPDGEIVTVSESADIAAASALQFGRTKLDEKILYTTTAAGNIVAIDTSSLFEEAV</sequence>
<dbReference type="EMBL" id="VUJX02000008">
    <property type="protein sequence ID" value="KAL0932771.1"/>
    <property type="molecule type" value="Genomic_DNA"/>
</dbReference>
<accession>A0ACC3YLK8</accession>
<keyword evidence="2" id="KW-1185">Reference proteome</keyword>
<comment type="caution">
    <text evidence="1">The sequence shown here is derived from an EMBL/GenBank/DDBJ whole genome shotgun (WGS) entry which is preliminary data.</text>
</comment>
<gene>
    <name evidence="1" type="ORF">CTRU02_211734</name>
</gene>
<name>A0ACC3YLK8_COLTU</name>
<proteinExistence type="predicted"/>
<evidence type="ECO:0000313" key="2">
    <source>
        <dbReference type="Proteomes" id="UP000805649"/>
    </source>
</evidence>
<reference evidence="1 2" key="1">
    <citation type="journal article" date="2020" name="Phytopathology">
        <title>Genome Sequence Resources of Colletotrichum truncatum, C. plurivorum, C. musicola, and C. sojae: Four Species Pathogenic to Soybean (Glycine max).</title>
        <authorList>
            <person name="Rogerio F."/>
            <person name="Boufleur T.R."/>
            <person name="Ciampi-Guillardi M."/>
            <person name="Sukno S.A."/>
            <person name="Thon M.R."/>
            <person name="Massola Junior N.S."/>
            <person name="Baroncelli R."/>
        </authorList>
    </citation>
    <scope>NUCLEOTIDE SEQUENCE [LARGE SCALE GENOMIC DNA]</scope>
    <source>
        <strain evidence="1 2">CMES1059</strain>
    </source>
</reference>
<protein>
    <submittedName>
        <fullName evidence="1">Uncharacterized protein</fullName>
    </submittedName>
</protein>